<protein>
    <recommendedName>
        <fullName evidence="2">Reverse transcriptase domain-containing protein</fullName>
    </recommendedName>
</protein>
<proteinExistence type="predicted"/>
<comment type="caution">
    <text evidence="1">The sequence shown here is derived from an EMBL/GenBank/DDBJ whole genome shotgun (WGS) entry which is preliminary data.</text>
</comment>
<dbReference type="EMBL" id="BKCJ010010000">
    <property type="protein sequence ID" value="GEU89606.1"/>
    <property type="molecule type" value="Genomic_DNA"/>
</dbReference>
<sequence>MRDIIKIKERPQGALPSNTIPNPQEELKAITTRSDSSPTTDIDIINPILERFTDEPALFYSSPLGDDDVLFDFKSDNEEWKKLLYSDHFNDINFGKDKIKDSKIKILIDELESPKSNVLLPQLLNSDSTLPEESYESFEIATLLSSPFENEDRVFKPGILILGGTRILIMNQKIRI</sequence>
<name>A0A6L2NU06_TANCI</name>
<organism evidence="1">
    <name type="scientific">Tanacetum cinerariifolium</name>
    <name type="common">Dalmatian daisy</name>
    <name type="synonym">Chrysanthemum cinerariifolium</name>
    <dbReference type="NCBI Taxonomy" id="118510"/>
    <lineage>
        <taxon>Eukaryota</taxon>
        <taxon>Viridiplantae</taxon>
        <taxon>Streptophyta</taxon>
        <taxon>Embryophyta</taxon>
        <taxon>Tracheophyta</taxon>
        <taxon>Spermatophyta</taxon>
        <taxon>Magnoliopsida</taxon>
        <taxon>eudicotyledons</taxon>
        <taxon>Gunneridae</taxon>
        <taxon>Pentapetalae</taxon>
        <taxon>asterids</taxon>
        <taxon>campanulids</taxon>
        <taxon>Asterales</taxon>
        <taxon>Asteraceae</taxon>
        <taxon>Asteroideae</taxon>
        <taxon>Anthemideae</taxon>
        <taxon>Anthemidinae</taxon>
        <taxon>Tanacetum</taxon>
    </lineage>
</organism>
<reference evidence="1" key="1">
    <citation type="journal article" date="2019" name="Sci. Rep.">
        <title>Draft genome of Tanacetum cinerariifolium, the natural source of mosquito coil.</title>
        <authorList>
            <person name="Yamashiro T."/>
            <person name="Shiraishi A."/>
            <person name="Satake H."/>
            <person name="Nakayama K."/>
        </authorList>
    </citation>
    <scope>NUCLEOTIDE SEQUENCE</scope>
</reference>
<accession>A0A6L2NU06</accession>
<gene>
    <name evidence="1" type="ORF">Tci_061584</name>
</gene>
<dbReference type="AlphaFoldDB" id="A0A6L2NU06"/>
<evidence type="ECO:0000313" key="1">
    <source>
        <dbReference type="EMBL" id="GEU89606.1"/>
    </source>
</evidence>
<evidence type="ECO:0008006" key="2">
    <source>
        <dbReference type="Google" id="ProtNLM"/>
    </source>
</evidence>